<sequence>MKFTLFTLSTLALTSMVSAAPANTCVESHVASKGQTCSTFSSKYHITVKQLQTLNSGLGNNGKNCTKLVPGKTYCTKATVPKKSGSNQESGDNQKSQGSSKDGNNNSRSSSSNDQTVAKSGETTQSSTATTNDASHLAARAIIECKKFHVVKTGDTCKSIAKDNHIPEVQLTQLSKEKSQFTPKDHDTTPKNITTVTPPPCNKLVVGKRYCIAY</sequence>
<dbReference type="GO" id="GO:0008061">
    <property type="term" value="F:chitin binding"/>
    <property type="evidence" value="ECO:0007669"/>
    <property type="project" value="UniProtKB-KW"/>
</dbReference>
<dbReference type="InterPro" id="IPR018392">
    <property type="entry name" value="LysM"/>
</dbReference>
<evidence type="ECO:0000313" key="6">
    <source>
        <dbReference type="EMBL" id="OAD65848.1"/>
    </source>
</evidence>
<keyword evidence="7" id="KW-1185">Reference proteome</keyword>
<feature type="chain" id="PRO_5007888782" evidence="4">
    <location>
        <begin position="20"/>
        <end position="214"/>
    </location>
</feature>
<name>A0A167JEP4_PHYB8</name>
<dbReference type="EMBL" id="KV441027">
    <property type="protein sequence ID" value="OAD65848.1"/>
    <property type="molecule type" value="Genomic_DNA"/>
</dbReference>
<feature type="compositionally biased region" description="Polar residues" evidence="3">
    <location>
        <begin position="114"/>
        <end position="133"/>
    </location>
</feature>
<feature type="domain" description="LysM" evidence="5">
    <location>
        <begin position="27"/>
        <end position="76"/>
    </location>
</feature>
<evidence type="ECO:0000256" key="1">
    <source>
        <dbReference type="ARBA" id="ARBA00022669"/>
    </source>
</evidence>
<proteinExistence type="predicted"/>
<dbReference type="InParanoid" id="A0A167JEP4"/>
<feature type="signal peptide" evidence="4">
    <location>
        <begin position="1"/>
        <end position="19"/>
    </location>
</feature>
<feature type="compositionally biased region" description="Low complexity" evidence="3">
    <location>
        <begin position="99"/>
        <end position="113"/>
    </location>
</feature>
<gene>
    <name evidence="6" type="ORF">PHYBLDRAFT_71631</name>
</gene>
<protein>
    <submittedName>
        <fullName evidence="6">Secreted LysM domain-containing protein</fullName>
    </submittedName>
</protein>
<dbReference type="InterPro" id="IPR036779">
    <property type="entry name" value="LysM_dom_sf"/>
</dbReference>
<organism evidence="6 7">
    <name type="scientific">Phycomyces blakesleeanus (strain ATCC 8743b / DSM 1359 / FGSC 10004 / NBRC 33097 / NRRL 1555)</name>
    <dbReference type="NCBI Taxonomy" id="763407"/>
    <lineage>
        <taxon>Eukaryota</taxon>
        <taxon>Fungi</taxon>
        <taxon>Fungi incertae sedis</taxon>
        <taxon>Mucoromycota</taxon>
        <taxon>Mucoromycotina</taxon>
        <taxon>Mucoromycetes</taxon>
        <taxon>Mucorales</taxon>
        <taxon>Phycomycetaceae</taxon>
        <taxon>Phycomyces</taxon>
    </lineage>
</organism>
<evidence type="ECO:0000256" key="4">
    <source>
        <dbReference type="SAM" id="SignalP"/>
    </source>
</evidence>
<dbReference type="STRING" id="763407.A0A167JEP4"/>
<dbReference type="PANTHER" id="PTHR34997:SF1">
    <property type="entry name" value="PEPTIDOGLYCAN-BINDING LYSIN DOMAIN"/>
    <property type="match status" value="1"/>
</dbReference>
<feature type="region of interest" description="Disordered" evidence="3">
    <location>
        <begin position="79"/>
        <end position="133"/>
    </location>
</feature>
<evidence type="ECO:0000313" key="7">
    <source>
        <dbReference type="Proteomes" id="UP000077315"/>
    </source>
</evidence>
<feature type="compositionally biased region" description="Polar residues" evidence="3">
    <location>
        <begin position="84"/>
        <end position="98"/>
    </location>
</feature>
<dbReference type="GeneID" id="29003421"/>
<evidence type="ECO:0000259" key="5">
    <source>
        <dbReference type="PROSITE" id="PS51782"/>
    </source>
</evidence>
<keyword evidence="1" id="KW-0147">Chitin-binding</keyword>
<keyword evidence="2" id="KW-0843">Virulence</keyword>
<reference evidence="7" key="1">
    <citation type="submission" date="2015-06" db="EMBL/GenBank/DDBJ databases">
        <title>Expansion of signal transduction pathways in fungi by whole-genome duplication.</title>
        <authorList>
            <consortium name="DOE Joint Genome Institute"/>
            <person name="Corrochano L.M."/>
            <person name="Kuo A."/>
            <person name="Marcet-Houben M."/>
            <person name="Polaino S."/>
            <person name="Salamov A."/>
            <person name="Villalobos J.M."/>
            <person name="Alvarez M.I."/>
            <person name="Avalos J."/>
            <person name="Benito E.P."/>
            <person name="Benoit I."/>
            <person name="Burger G."/>
            <person name="Camino L.P."/>
            <person name="Canovas D."/>
            <person name="Cerda-Olmedo E."/>
            <person name="Cheng J.-F."/>
            <person name="Dominguez A."/>
            <person name="Elias M."/>
            <person name="Eslava A.P."/>
            <person name="Glaser F."/>
            <person name="Grimwood J."/>
            <person name="Gutierrez G."/>
            <person name="Heitman J."/>
            <person name="Henrissat B."/>
            <person name="Iturriaga E.A."/>
            <person name="Lang B.F."/>
            <person name="Lavin J.L."/>
            <person name="Lee S."/>
            <person name="Li W."/>
            <person name="Lindquist E."/>
            <person name="Lopez-Garcia S."/>
            <person name="Luque E.M."/>
            <person name="Marcos A.T."/>
            <person name="Martin J."/>
            <person name="McCluskey K."/>
            <person name="Medina H.R."/>
            <person name="Miralles-Duran A."/>
            <person name="Miyazaki A."/>
            <person name="Munoz-Torres E."/>
            <person name="Oguiza J.A."/>
            <person name="Ohm R."/>
            <person name="Olmedo M."/>
            <person name="Orejas M."/>
            <person name="Ortiz-Castellanos L."/>
            <person name="Pisabarro A.G."/>
            <person name="Rodriguez-Romero J."/>
            <person name="Ruiz-Herrera J."/>
            <person name="Ruiz-Vazquez R."/>
            <person name="Sanz C."/>
            <person name="Schackwitz W."/>
            <person name="Schmutz J."/>
            <person name="Shahriari M."/>
            <person name="Shelest E."/>
            <person name="Silva-Franco F."/>
            <person name="Soanes D."/>
            <person name="Syed K."/>
            <person name="Tagua V.G."/>
            <person name="Talbot N.J."/>
            <person name="Thon M."/>
            <person name="De vries R.P."/>
            <person name="Wiebenga A."/>
            <person name="Yadav J.S."/>
            <person name="Braun E.L."/>
            <person name="Baker S."/>
            <person name="Garre V."/>
            <person name="Horwitz B."/>
            <person name="Torres-Martinez S."/>
            <person name="Idnurm A."/>
            <person name="Herrera-Estrella A."/>
            <person name="Gabaldon T."/>
            <person name="Grigoriev I.V."/>
        </authorList>
    </citation>
    <scope>NUCLEOTIDE SEQUENCE [LARGE SCALE GENOMIC DNA]</scope>
    <source>
        <strain evidence="7">NRRL 1555(-)</strain>
    </source>
</reference>
<dbReference type="SMART" id="SM00257">
    <property type="entry name" value="LysM"/>
    <property type="match status" value="2"/>
</dbReference>
<keyword evidence="4" id="KW-0732">Signal</keyword>
<evidence type="ECO:0000256" key="3">
    <source>
        <dbReference type="SAM" id="MobiDB-lite"/>
    </source>
</evidence>
<dbReference type="Gene3D" id="3.10.350.10">
    <property type="entry name" value="LysM domain"/>
    <property type="match status" value="2"/>
</dbReference>
<dbReference type="VEuPathDB" id="FungiDB:PHYBLDRAFT_71631"/>
<dbReference type="InterPro" id="IPR052210">
    <property type="entry name" value="LysM1-like"/>
</dbReference>
<feature type="domain" description="LysM" evidence="5">
    <location>
        <begin position="147"/>
        <end position="212"/>
    </location>
</feature>
<dbReference type="Pfam" id="PF01476">
    <property type="entry name" value="LysM"/>
    <property type="match status" value="2"/>
</dbReference>
<dbReference type="CDD" id="cd00118">
    <property type="entry name" value="LysM"/>
    <property type="match status" value="1"/>
</dbReference>
<accession>A0A167JEP4</accession>
<dbReference type="AlphaFoldDB" id="A0A167JEP4"/>
<dbReference type="OrthoDB" id="2281372at2759"/>
<dbReference type="PANTHER" id="PTHR34997">
    <property type="entry name" value="AM15"/>
    <property type="match status" value="1"/>
</dbReference>
<dbReference type="Proteomes" id="UP000077315">
    <property type="component" value="Unassembled WGS sequence"/>
</dbReference>
<dbReference type="SUPFAM" id="SSF54106">
    <property type="entry name" value="LysM domain"/>
    <property type="match status" value="1"/>
</dbReference>
<dbReference type="PROSITE" id="PS51782">
    <property type="entry name" value="LYSM"/>
    <property type="match status" value="2"/>
</dbReference>
<evidence type="ECO:0000256" key="2">
    <source>
        <dbReference type="ARBA" id="ARBA00023026"/>
    </source>
</evidence>
<dbReference type="RefSeq" id="XP_018283888.1">
    <property type="nucleotide sequence ID" value="XM_018442515.1"/>
</dbReference>